<dbReference type="AlphaFoldDB" id="A0A7G5GPD4"/>
<evidence type="ECO:0000313" key="2">
    <source>
        <dbReference type="EMBL" id="QMW00726.1"/>
    </source>
</evidence>
<dbReference type="Proteomes" id="UP000515369">
    <property type="component" value="Chromosome"/>
</dbReference>
<reference evidence="2 3" key="1">
    <citation type="submission" date="2020-07" db="EMBL/GenBank/DDBJ databases">
        <title>Spirosoma foliorum sp. nov., isolated from the leaves on the Nejang mountain Korea, Republic of.</title>
        <authorList>
            <person name="Ho H."/>
            <person name="Lee Y.-J."/>
            <person name="Nurcahyanto D.-A."/>
            <person name="Kim S.-G."/>
        </authorList>
    </citation>
    <scope>NUCLEOTIDE SEQUENCE [LARGE SCALE GENOMIC DNA]</scope>
    <source>
        <strain evidence="2 3">PL0136</strain>
    </source>
</reference>
<accession>A0A7G5GPD4</accession>
<evidence type="ECO:0000256" key="1">
    <source>
        <dbReference type="SAM" id="MobiDB-lite"/>
    </source>
</evidence>
<protein>
    <submittedName>
        <fullName evidence="2">Uncharacterized protein</fullName>
    </submittedName>
</protein>
<dbReference type="RefSeq" id="WP_182457840.1">
    <property type="nucleotide sequence ID" value="NZ_CP059732.1"/>
</dbReference>
<dbReference type="KEGG" id="sfol:H3H32_22385"/>
<feature type="region of interest" description="Disordered" evidence="1">
    <location>
        <begin position="79"/>
        <end position="98"/>
    </location>
</feature>
<organism evidence="2 3">
    <name type="scientific">Spirosoma foliorum</name>
    <dbReference type="NCBI Taxonomy" id="2710596"/>
    <lineage>
        <taxon>Bacteria</taxon>
        <taxon>Pseudomonadati</taxon>
        <taxon>Bacteroidota</taxon>
        <taxon>Cytophagia</taxon>
        <taxon>Cytophagales</taxon>
        <taxon>Cytophagaceae</taxon>
        <taxon>Spirosoma</taxon>
    </lineage>
</organism>
<proteinExistence type="predicted"/>
<name>A0A7G5GPD4_9BACT</name>
<feature type="compositionally biased region" description="Polar residues" evidence="1">
    <location>
        <begin position="86"/>
        <end position="98"/>
    </location>
</feature>
<gene>
    <name evidence="2" type="ORF">H3H32_22385</name>
</gene>
<dbReference type="EMBL" id="CP059732">
    <property type="protein sequence ID" value="QMW00726.1"/>
    <property type="molecule type" value="Genomic_DNA"/>
</dbReference>
<evidence type="ECO:0000313" key="3">
    <source>
        <dbReference type="Proteomes" id="UP000515369"/>
    </source>
</evidence>
<sequence>MNAHYKSDKEPIELLLGMGGAVQYLEHTVKDDLHYSVLVKTKAGNKQVTIPIEAVQSIYAKKPSEAVINSIRRQLSSDSLADDTTRNLTSEPQHRSTTNVWGQLSSLFNRRKFK</sequence>
<keyword evidence="3" id="KW-1185">Reference proteome</keyword>